<protein>
    <recommendedName>
        <fullName evidence="5">non-specific serine/threonine protein kinase</fullName>
        <ecNumber evidence="5">2.7.11.1</ecNumber>
    </recommendedName>
</protein>
<dbReference type="Gene3D" id="1.10.510.10">
    <property type="entry name" value="Transferase(Phosphotransferase) domain 1"/>
    <property type="match status" value="1"/>
</dbReference>
<dbReference type="Pfam" id="PF00560">
    <property type="entry name" value="LRR_1"/>
    <property type="match status" value="3"/>
</dbReference>
<dbReference type="Pfam" id="PF13855">
    <property type="entry name" value="LRR_8"/>
    <property type="match status" value="2"/>
</dbReference>
<evidence type="ECO:0000256" key="2">
    <source>
        <dbReference type="ARBA" id="ARBA00004236"/>
    </source>
</evidence>
<dbReference type="Gene3D" id="3.30.200.20">
    <property type="entry name" value="Phosphorylase Kinase, domain 1"/>
    <property type="match status" value="1"/>
</dbReference>
<reference evidence="27 28" key="4">
    <citation type="journal article" date="2011" name="BMC Genomics">
        <title>RNA-Seq improves annotation of protein-coding genes in the cucumber genome.</title>
        <authorList>
            <person name="Li Z."/>
            <person name="Zhang Z."/>
            <person name="Yan P."/>
            <person name="Huang S."/>
            <person name="Fei Z."/>
            <person name="Lin K."/>
        </authorList>
    </citation>
    <scope>NUCLEOTIDE SEQUENCE [LARGE SCALE GENOMIC DNA]</scope>
    <source>
        <strain evidence="28">cv. 9930</strain>
    </source>
</reference>
<dbReference type="AlphaFoldDB" id="A0A0A0LQY8"/>
<dbReference type="PROSITE" id="PS00108">
    <property type="entry name" value="PROTEIN_KINASE_ST"/>
    <property type="match status" value="1"/>
</dbReference>
<dbReference type="GO" id="GO:0001653">
    <property type="term" value="F:peptide receptor activity"/>
    <property type="evidence" value="ECO:0007669"/>
    <property type="project" value="UniProtKB-ARBA"/>
</dbReference>
<dbReference type="Pfam" id="PF08263">
    <property type="entry name" value="LRRNT_2"/>
    <property type="match status" value="1"/>
</dbReference>
<dbReference type="GO" id="GO:0005524">
    <property type="term" value="F:ATP binding"/>
    <property type="evidence" value="ECO:0007669"/>
    <property type="project" value="UniProtKB-UniRule"/>
</dbReference>
<evidence type="ECO:0000313" key="27">
    <source>
        <dbReference type="EMBL" id="KGN64330.1"/>
    </source>
</evidence>
<dbReference type="PANTHER" id="PTHR48053:SF161">
    <property type="entry name" value="PROTEIN KINASE DOMAIN-CONTAINING PROTEIN"/>
    <property type="match status" value="1"/>
</dbReference>
<organism evidence="27 28">
    <name type="scientific">Cucumis sativus</name>
    <name type="common">Cucumber</name>
    <dbReference type="NCBI Taxonomy" id="3659"/>
    <lineage>
        <taxon>Eukaryota</taxon>
        <taxon>Viridiplantae</taxon>
        <taxon>Streptophyta</taxon>
        <taxon>Embryophyta</taxon>
        <taxon>Tracheophyta</taxon>
        <taxon>Spermatophyta</taxon>
        <taxon>Magnoliopsida</taxon>
        <taxon>eudicotyledons</taxon>
        <taxon>Gunneridae</taxon>
        <taxon>Pentapetalae</taxon>
        <taxon>rosids</taxon>
        <taxon>fabids</taxon>
        <taxon>Cucurbitales</taxon>
        <taxon>Cucurbitaceae</taxon>
        <taxon>Benincaseae</taxon>
        <taxon>Cucumis</taxon>
    </lineage>
</organism>
<dbReference type="InterPro" id="IPR013210">
    <property type="entry name" value="LRR_N_plant-typ"/>
</dbReference>
<evidence type="ECO:0000256" key="23">
    <source>
        <dbReference type="PROSITE-ProRule" id="PRU10141"/>
    </source>
</evidence>
<evidence type="ECO:0000256" key="12">
    <source>
        <dbReference type="ARBA" id="ARBA00022737"/>
    </source>
</evidence>
<evidence type="ECO:0000256" key="21">
    <source>
        <dbReference type="ARBA" id="ARBA00047899"/>
    </source>
</evidence>
<dbReference type="FunFam" id="3.80.10.10:FF:000095">
    <property type="entry name" value="LRR receptor-like serine/threonine-protein kinase GSO1"/>
    <property type="match status" value="1"/>
</dbReference>
<evidence type="ECO:0000256" key="10">
    <source>
        <dbReference type="ARBA" id="ARBA00022692"/>
    </source>
</evidence>
<dbReference type="SMART" id="SM00220">
    <property type="entry name" value="S_TKc"/>
    <property type="match status" value="1"/>
</dbReference>
<sequence length="1080" mass="119794">MHAKQRTLFFIIVLLFSFSVFVSAVNHQGKALLSWKQSLNFSAQELNNWDSNDETPCEWFGIICNFKQEVVEIEFRYVKLWGNIPTNFSSLVTLKKLIFVGTNITGTIPKEIGDLRELNTLDLSDNGLTGEIPIEICGLLKLENVDLSSNRLVGLIPAGIGNLTILKELGLHDNQLTGQIPRSIGNLKQLKNIRAGGNKNIEGNIPPEIGNCTNLVYAGFAETRISGSLPPSLGLLKKLETLALYTTFLSGQIPPEIGNCSGLQYMYLYETLLTGSIPTSFGNLQNLLNLFLYRNRLTGTLPKELGNCYQLFDIDISMNSLTGNIPTTFSNLTLLQELNLGMNNISGQIPAEIQNWRELTHLMLDNNQITGLIPSELGTLKNLRMLFLWHNKLEGNIPSSISNCEMLEEMDLSINGLTGHIPGQIFHLKKLNSLMLLSNNLSGVIPTEIGNCLSLNRFRVSKNLLFGALPPQFGNLKNLSFLDLGDNQFSGVIPDEISGCRNLTFIDIHSNTISGALPSGLHQLISLQIIDFSNNVIEGNIDPGLGLLSSLTKLILFNNRFSGPIPSELGACLRLQLLDLSVNQLSGYLPAKLGEIPALEIALNLSWNQLNGEIPKEFAYLDRLGILDLSHNHLSGDLQTIAVMQNLVVLNISDNNFSGRVPVTPFFEKLPPSVLSGNPDLWFGTQCTDEKGSRNSAHESASRVAVVLLLCIAWTLLMAALYVTFGSKRIARRRYYGGHDGDGVDSDMEIGNELEWEMTLYQKLDLSISDVAKKLTACNILGRGRSGVVYQVNIAPGLTIAVKRFKTSEKFAAAAFSSEISTLASIRHRNIIRLLGWAVNRKTKLLFYDYWPQGNLGGLLHECSTGGYVIGWNARFKIAMGLADGLAYLHHDCVPAISHRDVKVQNILLSDEYDACLTDFGFARFTEDNLNEPSSANPLFVGSYGYIAPEYGHMLKVTEKSDVYSYGIVLLEMITGKKPADPSFPEGQHIIQWVQHHLRSQNNPIELLDPKLKIHPNAEIHEMLHVLEIALICTNHRADDRPMMKDVAALLRKIQTESTMMRIKGIKPGNRLKRFEIQSY</sequence>
<feature type="domain" description="Protein kinase" evidence="26">
    <location>
        <begin position="775"/>
        <end position="1060"/>
    </location>
</feature>
<dbReference type="InterPro" id="IPR003591">
    <property type="entry name" value="Leu-rich_rpt_typical-subtyp"/>
</dbReference>
<evidence type="ECO:0000256" key="9">
    <source>
        <dbReference type="ARBA" id="ARBA00022679"/>
    </source>
</evidence>
<keyword evidence="14" id="KW-0418">Kinase</keyword>
<dbReference type="InterPro" id="IPR032675">
    <property type="entry name" value="LRR_dom_sf"/>
</dbReference>
<evidence type="ECO:0000256" key="8">
    <source>
        <dbReference type="ARBA" id="ARBA00022614"/>
    </source>
</evidence>
<dbReference type="GO" id="GO:0009653">
    <property type="term" value="P:anatomical structure morphogenesis"/>
    <property type="evidence" value="ECO:0007669"/>
    <property type="project" value="UniProtKB-ARBA"/>
</dbReference>
<name>A0A0A0LQY8_CUCSA</name>
<dbReference type="InterPro" id="IPR017441">
    <property type="entry name" value="Protein_kinase_ATP_BS"/>
</dbReference>
<evidence type="ECO:0000256" key="25">
    <source>
        <dbReference type="SAM" id="SignalP"/>
    </source>
</evidence>
<dbReference type="SUPFAM" id="SSF56112">
    <property type="entry name" value="Protein kinase-like (PK-like)"/>
    <property type="match status" value="1"/>
</dbReference>
<reference evidence="27 28" key="1">
    <citation type="journal article" date="2009" name="Nat. Genet.">
        <title>The genome of the cucumber, Cucumis sativus L.</title>
        <authorList>
            <person name="Huang S."/>
            <person name="Li R."/>
            <person name="Zhang Z."/>
            <person name="Li L."/>
            <person name="Gu X."/>
            <person name="Fan W."/>
            <person name="Lucas W.J."/>
            <person name="Wang X."/>
            <person name="Xie B."/>
            <person name="Ni P."/>
            <person name="Ren Y."/>
            <person name="Zhu H."/>
            <person name="Li J."/>
            <person name="Lin K."/>
            <person name="Jin W."/>
            <person name="Fei Z."/>
            <person name="Li G."/>
            <person name="Staub J."/>
            <person name="Kilian A."/>
            <person name="van der Vossen E.A."/>
            <person name="Wu Y."/>
            <person name="Guo J."/>
            <person name="He J."/>
            <person name="Jia Z."/>
            <person name="Ren Y."/>
            <person name="Tian G."/>
            <person name="Lu Y."/>
            <person name="Ruan J."/>
            <person name="Qian W."/>
            <person name="Wang M."/>
            <person name="Huang Q."/>
            <person name="Li B."/>
            <person name="Xuan Z."/>
            <person name="Cao J."/>
            <person name="Asan"/>
            <person name="Wu Z."/>
            <person name="Zhang J."/>
            <person name="Cai Q."/>
            <person name="Bai Y."/>
            <person name="Zhao B."/>
            <person name="Han Y."/>
            <person name="Li Y."/>
            <person name="Li X."/>
            <person name="Wang S."/>
            <person name="Shi Q."/>
            <person name="Liu S."/>
            <person name="Cho W.K."/>
            <person name="Kim J.Y."/>
            <person name="Xu Y."/>
            <person name="Heller-Uszynska K."/>
            <person name="Miao H."/>
            <person name="Cheng Z."/>
            <person name="Zhang S."/>
            <person name="Wu J."/>
            <person name="Yang Y."/>
            <person name="Kang H."/>
            <person name="Li M."/>
            <person name="Liang H."/>
            <person name="Ren X."/>
            <person name="Shi Z."/>
            <person name="Wen M."/>
            <person name="Jian M."/>
            <person name="Yang H."/>
            <person name="Zhang G."/>
            <person name="Yang Z."/>
            <person name="Chen R."/>
            <person name="Liu S."/>
            <person name="Li J."/>
            <person name="Ma L."/>
            <person name="Liu H."/>
            <person name="Zhou Y."/>
            <person name="Zhao J."/>
            <person name="Fang X."/>
            <person name="Li G."/>
            <person name="Fang L."/>
            <person name="Li Y."/>
            <person name="Liu D."/>
            <person name="Zheng H."/>
            <person name="Zhang Y."/>
            <person name="Qin N."/>
            <person name="Li Z."/>
            <person name="Yang G."/>
            <person name="Yang S."/>
            <person name="Bolund L."/>
            <person name="Kristiansen K."/>
            <person name="Zheng H."/>
            <person name="Li S."/>
            <person name="Zhang X."/>
            <person name="Yang H."/>
            <person name="Wang J."/>
            <person name="Sun R."/>
            <person name="Zhang B."/>
            <person name="Jiang S."/>
            <person name="Wang J."/>
            <person name="Du Y."/>
            <person name="Li S."/>
        </authorList>
    </citation>
    <scope>NUCLEOTIDE SEQUENCE [LARGE SCALE GENOMIC DNA]</scope>
    <source>
        <strain evidence="28">cv. 9930</strain>
    </source>
</reference>
<keyword evidence="6" id="KW-0134">Cell wall</keyword>
<evidence type="ECO:0000256" key="3">
    <source>
        <dbReference type="ARBA" id="ARBA00004479"/>
    </source>
</evidence>
<keyword evidence="6" id="KW-0964">Secreted</keyword>
<evidence type="ECO:0000256" key="15">
    <source>
        <dbReference type="ARBA" id="ARBA00022840"/>
    </source>
</evidence>
<keyword evidence="13 23" id="KW-0547">Nucleotide-binding</keyword>
<keyword evidence="8" id="KW-0433">Leucine-rich repeat</keyword>
<keyword evidence="16 24" id="KW-1133">Transmembrane helix</keyword>
<accession>A0A0A0LQY8</accession>
<dbReference type="GO" id="GO:0005886">
    <property type="term" value="C:plasma membrane"/>
    <property type="evidence" value="ECO:0000318"/>
    <property type="project" value="GO_Central"/>
</dbReference>
<dbReference type="InterPro" id="IPR055414">
    <property type="entry name" value="LRR_R13L4/SHOC2-like"/>
</dbReference>
<keyword evidence="10 24" id="KW-0812">Transmembrane</keyword>
<dbReference type="GO" id="GO:0004674">
    <property type="term" value="F:protein serine/threonine kinase activity"/>
    <property type="evidence" value="ECO:0007669"/>
    <property type="project" value="UniProtKB-KW"/>
</dbReference>
<evidence type="ECO:0000256" key="7">
    <source>
        <dbReference type="ARBA" id="ARBA00022527"/>
    </source>
</evidence>
<evidence type="ECO:0000256" key="22">
    <source>
        <dbReference type="ARBA" id="ARBA00048679"/>
    </source>
</evidence>
<feature type="binding site" evidence="23">
    <location>
        <position position="803"/>
    </location>
    <ligand>
        <name>ATP</name>
        <dbReference type="ChEBI" id="CHEBI:30616"/>
    </ligand>
</feature>
<keyword evidence="7" id="KW-0723">Serine/threonine-protein kinase</keyword>
<keyword evidence="28" id="KW-1185">Reference proteome</keyword>
<dbReference type="STRING" id="3659.A0A0A0LQY8"/>
<keyword evidence="15 23" id="KW-0067">ATP-binding</keyword>
<dbReference type="KEGG" id="csv:101205934"/>
<keyword evidence="17 24" id="KW-0472">Membrane</keyword>
<dbReference type="eggNOG" id="ENOG502QVSR">
    <property type="taxonomic scope" value="Eukaryota"/>
</dbReference>
<keyword evidence="11 25" id="KW-0732">Signal</keyword>
<dbReference type="OrthoDB" id="1591596at2759"/>
<dbReference type="InterPro" id="IPR011009">
    <property type="entry name" value="Kinase-like_dom_sf"/>
</dbReference>
<evidence type="ECO:0000256" key="17">
    <source>
        <dbReference type="ARBA" id="ARBA00023136"/>
    </source>
</evidence>
<evidence type="ECO:0000256" key="1">
    <source>
        <dbReference type="ARBA" id="ARBA00004191"/>
    </source>
</evidence>
<dbReference type="PANTHER" id="PTHR48053">
    <property type="entry name" value="LEUCINE RICH REPEAT FAMILY PROTEIN, EXPRESSED"/>
    <property type="match status" value="1"/>
</dbReference>
<proteinExistence type="inferred from homology"/>
<comment type="catalytic activity">
    <reaction evidence="21">
        <text>L-threonyl-[protein] + ATP = O-phospho-L-threonyl-[protein] + ADP + H(+)</text>
        <dbReference type="Rhea" id="RHEA:46608"/>
        <dbReference type="Rhea" id="RHEA-COMP:11060"/>
        <dbReference type="Rhea" id="RHEA-COMP:11605"/>
        <dbReference type="ChEBI" id="CHEBI:15378"/>
        <dbReference type="ChEBI" id="CHEBI:30013"/>
        <dbReference type="ChEBI" id="CHEBI:30616"/>
        <dbReference type="ChEBI" id="CHEBI:61977"/>
        <dbReference type="ChEBI" id="CHEBI:456216"/>
        <dbReference type="EC" id="2.7.11.1"/>
    </reaction>
</comment>
<evidence type="ECO:0000256" key="20">
    <source>
        <dbReference type="ARBA" id="ARBA00038043"/>
    </source>
</evidence>
<keyword evidence="9" id="KW-0808">Transferase</keyword>
<reference evidence="27 28" key="2">
    <citation type="journal article" date="2009" name="PLoS ONE">
        <title>An integrated genetic and cytogenetic map of the cucumber genome.</title>
        <authorList>
            <person name="Ren Y."/>
            <person name="Zhang Z."/>
            <person name="Liu J."/>
            <person name="Staub J.E."/>
            <person name="Han Y."/>
            <person name="Cheng Z."/>
            <person name="Li X."/>
            <person name="Lu J."/>
            <person name="Miao H."/>
            <person name="Kang H."/>
            <person name="Xie B."/>
            <person name="Gu X."/>
            <person name="Wang X."/>
            <person name="Du Y."/>
            <person name="Jin W."/>
            <person name="Huang S."/>
        </authorList>
    </citation>
    <scope>NUCLEOTIDE SEQUENCE [LARGE SCALE GENOMIC DNA]</scope>
    <source>
        <strain evidence="28">cv. 9930</strain>
    </source>
</reference>
<comment type="similarity">
    <text evidence="20">Belongs to the polygalacturonase-inhibiting protein family.</text>
</comment>
<feature type="chain" id="PRO_5001966388" description="non-specific serine/threonine protein kinase" evidence="25">
    <location>
        <begin position="25"/>
        <end position="1080"/>
    </location>
</feature>
<keyword evidence="19" id="KW-0325">Glycoprotein</keyword>
<dbReference type="SUPFAM" id="SSF52047">
    <property type="entry name" value="RNI-like"/>
    <property type="match status" value="2"/>
</dbReference>
<dbReference type="FunFam" id="1.10.510.10:FF:000276">
    <property type="entry name" value="LRR receptor-like serine/threonine-protein kinase RCH1"/>
    <property type="match status" value="1"/>
</dbReference>
<evidence type="ECO:0000256" key="14">
    <source>
        <dbReference type="ARBA" id="ARBA00022777"/>
    </source>
</evidence>
<gene>
    <name evidence="27" type="ORF">Csa_1G046270</name>
</gene>
<dbReference type="FunFam" id="3.80.10.10:FF:000400">
    <property type="entry name" value="Nuclear pore complex protein NUP107"/>
    <property type="match status" value="1"/>
</dbReference>
<feature type="signal peptide" evidence="25">
    <location>
        <begin position="1"/>
        <end position="24"/>
    </location>
</feature>
<dbReference type="Pfam" id="PF23598">
    <property type="entry name" value="LRR_14"/>
    <property type="match status" value="1"/>
</dbReference>
<evidence type="ECO:0000313" key="28">
    <source>
        <dbReference type="Proteomes" id="UP000029981"/>
    </source>
</evidence>
<evidence type="ECO:0000256" key="24">
    <source>
        <dbReference type="SAM" id="Phobius"/>
    </source>
</evidence>
<dbReference type="InterPro" id="IPR008271">
    <property type="entry name" value="Ser/Thr_kinase_AS"/>
</dbReference>
<keyword evidence="18" id="KW-0675">Receptor</keyword>
<dbReference type="EMBL" id="CM002922">
    <property type="protein sequence ID" value="KGN64330.1"/>
    <property type="molecule type" value="Genomic_DNA"/>
</dbReference>
<dbReference type="Gene3D" id="3.80.10.10">
    <property type="entry name" value="Ribonuclease Inhibitor"/>
    <property type="match status" value="4"/>
</dbReference>
<keyword evidence="12" id="KW-0677">Repeat</keyword>
<comment type="subcellular location">
    <subcellularLocation>
        <location evidence="2">Cell membrane</location>
    </subcellularLocation>
    <subcellularLocation>
        <location evidence="3">Membrane</location>
        <topology evidence="3">Single-pass type I membrane protein</topology>
    </subcellularLocation>
    <subcellularLocation>
        <location evidence="1">Secreted</location>
        <location evidence="1">Cell wall</location>
    </subcellularLocation>
</comment>
<dbReference type="SMART" id="SM00369">
    <property type="entry name" value="LRR_TYP"/>
    <property type="match status" value="10"/>
</dbReference>
<evidence type="ECO:0000256" key="13">
    <source>
        <dbReference type="ARBA" id="ARBA00022741"/>
    </source>
</evidence>
<dbReference type="PROSITE" id="PS00107">
    <property type="entry name" value="PROTEIN_KINASE_ATP"/>
    <property type="match status" value="1"/>
</dbReference>
<dbReference type="Pfam" id="PF00069">
    <property type="entry name" value="Pkinase"/>
    <property type="match status" value="1"/>
</dbReference>
<dbReference type="FunFam" id="3.80.10.10:FF:000393">
    <property type="entry name" value="LRR receptor-like serine/threonine-protein kinase RCH1"/>
    <property type="match status" value="1"/>
</dbReference>
<evidence type="ECO:0000256" key="6">
    <source>
        <dbReference type="ARBA" id="ARBA00022512"/>
    </source>
</evidence>
<reference evidence="27 28" key="3">
    <citation type="journal article" date="2010" name="BMC Genomics">
        <title>Transcriptome sequencing and comparative analysis of cucumber flowers with different sex types.</title>
        <authorList>
            <person name="Guo S."/>
            <person name="Zheng Y."/>
            <person name="Joung J.G."/>
            <person name="Liu S."/>
            <person name="Zhang Z."/>
            <person name="Crasta O.R."/>
            <person name="Sobral B.W."/>
            <person name="Xu Y."/>
            <person name="Huang S."/>
            <person name="Fei Z."/>
        </authorList>
    </citation>
    <scope>NUCLEOTIDE SEQUENCE [LARGE SCALE GENOMIC DNA]</scope>
    <source>
        <strain evidence="28">cv. 9930</strain>
    </source>
</reference>
<dbReference type="InterPro" id="IPR000719">
    <property type="entry name" value="Prot_kinase_dom"/>
</dbReference>
<dbReference type="Gramene" id="KGN64330">
    <property type="protein sequence ID" value="KGN64330"/>
    <property type="gene ID" value="Csa_1G046270"/>
</dbReference>
<evidence type="ECO:0000256" key="4">
    <source>
        <dbReference type="ARBA" id="ARBA00008684"/>
    </source>
</evidence>
<evidence type="ECO:0000256" key="11">
    <source>
        <dbReference type="ARBA" id="ARBA00022729"/>
    </source>
</evidence>
<comment type="catalytic activity">
    <reaction evidence="22">
        <text>L-seryl-[protein] + ATP = O-phospho-L-seryl-[protein] + ADP + H(+)</text>
        <dbReference type="Rhea" id="RHEA:17989"/>
        <dbReference type="Rhea" id="RHEA-COMP:9863"/>
        <dbReference type="Rhea" id="RHEA-COMP:11604"/>
        <dbReference type="ChEBI" id="CHEBI:15378"/>
        <dbReference type="ChEBI" id="CHEBI:29999"/>
        <dbReference type="ChEBI" id="CHEBI:30616"/>
        <dbReference type="ChEBI" id="CHEBI:83421"/>
        <dbReference type="ChEBI" id="CHEBI:456216"/>
        <dbReference type="EC" id="2.7.11.1"/>
    </reaction>
</comment>
<dbReference type="GO" id="GO:0099402">
    <property type="term" value="P:plant organ development"/>
    <property type="evidence" value="ECO:0007669"/>
    <property type="project" value="UniProtKB-ARBA"/>
</dbReference>
<dbReference type="Proteomes" id="UP000029981">
    <property type="component" value="Chromosome 1"/>
</dbReference>
<feature type="transmembrane region" description="Helical" evidence="24">
    <location>
        <begin position="704"/>
        <end position="725"/>
    </location>
</feature>
<evidence type="ECO:0000256" key="5">
    <source>
        <dbReference type="ARBA" id="ARBA00012513"/>
    </source>
</evidence>
<evidence type="ECO:0000256" key="18">
    <source>
        <dbReference type="ARBA" id="ARBA00023170"/>
    </source>
</evidence>
<dbReference type="InterPro" id="IPR051716">
    <property type="entry name" value="Plant_RL_S/T_kinase"/>
</dbReference>
<evidence type="ECO:0000259" key="26">
    <source>
        <dbReference type="PROSITE" id="PS50011"/>
    </source>
</evidence>
<dbReference type="EC" id="2.7.11.1" evidence="5"/>
<dbReference type="InterPro" id="IPR001611">
    <property type="entry name" value="Leu-rich_rpt"/>
</dbReference>
<evidence type="ECO:0000256" key="16">
    <source>
        <dbReference type="ARBA" id="ARBA00022989"/>
    </source>
</evidence>
<comment type="similarity">
    <text evidence="4">Belongs to the protein kinase superfamily. Ser/Thr protein kinase family.</text>
</comment>
<dbReference type="PROSITE" id="PS50011">
    <property type="entry name" value="PROTEIN_KINASE_DOM"/>
    <property type="match status" value="1"/>
</dbReference>
<evidence type="ECO:0000256" key="19">
    <source>
        <dbReference type="ARBA" id="ARBA00023180"/>
    </source>
</evidence>